<feature type="transmembrane region" description="Helical" evidence="9">
    <location>
        <begin position="164"/>
        <end position="186"/>
    </location>
</feature>
<evidence type="ECO:0000256" key="4">
    <source>
        <dbReference type="ARBA" id="ARBA00022597"/>
    </source>
</evidence>
<evidence type="ECO:0000256" key="5">
    <source>
        <dbReference type="ARBA" id="ARBA00022692"/>
    </source>
</evidence>
<evidence type="ECO:0000256" key="3">
    <source>
        <dbReference type="ARBA" id="ARBA00022475"/>
    </source>
</evidence>
<sequence>MLVLKKVSNGFIYSFGALGGLLFGYDIASVSGAILFISKQLHLGPWQQGWVVSSVLIGAIAGALATSKFLDTYGRRKLLIWASVIFFVGAITSGFAPDFWVLLFTRVILGIGVGITSALIPAYLHELAPKRMHGAVATMFQLMVMIGILLAYILNYTFSHMYTGWRWMLGFAALPAAILFFGAIFLPESPRFLVKIGKLDDARQVLLNTNKGDQGAVDTALKEIKETASVKSAGWKELFGKAVRPALITGLGVAIFQQVIGSNSVIFYAPTIFTDVGWGVYAALLAHIGIGVVNVAVTVVAMLLMDKVDRKKMLEFGATGMGLSLLVMYIILKFDNGSQAAAIVSAIALTVYIAFYATTWAPVTWVLIGEVFPLNIRGLGTSLCSATNWLADMVVSLTFPMMLSSWGLDNAFLFYAAICGIAIWVTHTKFLETRGKSLEEIELDLHKRAVANKETSKTAN</sequence>
<comment type="subcellular location">
    <subcellularLocation>
        <location evidence="1">Cell membrane</location>
        <topology evidence="1">Multi-pass membrane protein</topology>
    </subcellularLocation>
</comment>
<feature type="domain" description="Major facilitator superfamily (MFS) profile" evidence="10">
    <location>
        <begin position="12"/>
        <end position="434"/>
    </location>
</feature>
<protein>
    <submittedName>
        <fullName evidence="11">MFS family major facilitator transporter</fullName>
    </submittedName>
</protein>
<keyword evidence="5 9" id="KW-0812">Transmembrane</keyword>
<dbReference type="PANTHER" id="PTHR48020">
    <property type="entry name" value="PROTON MYO-INOSITOL COTRANSPORTER"/>
    <property type="match status" value="1"/>
</dbReference>
<dbReference type="InterPro" id="IPR050814">
    <property type="entry name" value="Myo-inositol_Transporter"/>
</dbReference>
<evidence type="ECO:0000259" key="10">
    <source>
        <dbReference type="PROSITE" id="PS50850"/>
    </source>
</evidence>
<evidence type="ECO:0000313" key="11">
    <source>
        <dbReference type="EMBL" id="KRL65153.1"/>
    </source>
</evidence>
<dbReference type="Gene3D" id="1.20.1250.20">
    <property type="entry name" value="MFS general substrate transporter like domains"/>
    <property type="match status" value="1"/>
</dbReference>
<dbReference type="STRING" id="1423739.FC85_GL000514"/>
<dbReference type="PANTHER" id="PTHR48020:SF12">
    <property type="entry name" value="PROTON MYO-INOSITOL COTRANSPORTER"/>
    <property type="match status" value="1"/>
</dbReference>
<comment type="caution">
    <text evidence="11">The sequence shown here is derived from an EMBL/GenBank/DDBJ whole genome shotgun (WGS) entry which is preliminary data.</text>
</comment>
<evidence type="ECO:0000256" key="2">
    <source>
        <dbReference type="ARBA" id="ARBA00022448"/>
    </source>
</evidence>
<dbReference type="GO" id="GO:0022857">
    <property type="term" value="F:transmembrane transporter activity"/>
    <property type="evidence" value="ECO:0007669"/>
    <property type="project" value="InterPro"/>
</dbReference>
<dbReference type="InterPro" id="IPR036259">
    <property type="entry name" value="MFS_trans_sf"/>
</dbReference>
<feature type="transmembrane region" description="Helical" evidence="9">
    <location>
        <begin position="12"/>
        <end position="37"/>
    </location>
</feature>
<evidence type="ECO:0000313" key="12">
    <source>
        <dbReference type="Proteomes" id="UP000052013"/>
    </source>
</evidence>
<keyword evidence="7 9" id="KW-0472">Membrane</keyword>
<dbReference type="GO" id="GO:0005886">
    <property type="term" value="C:plasma membrane"/>
    <property type="evidence" value="ECO:0007669"/>
    <property type="project" value="UniProtKB-SubCell"/>
</dbReference>
<feature type="transmembrane region" description="Helical" evidence="9">
    <location>
        <begin position="281"/>
        <end position="304"/>
    </location>
</feature>
<feature type="transmembrane region" description="Helical" evidence="9">
    <location>
        <begin position="103"/>
        <end position="124"/>
    </location>
</feature>
<evidence type="ECO:0000256" key="8">
    <source>
        <dbReference type="RuleBase" id="RU003346"/>
    </source>
</evidence>
<keyword evidence="4" id="KW-0762">Sugar transport</keyword>
<comment type="similarity">
    <text evidence="8">Belongs to the major facilitator superfamily. Sugar transporter (TC 2.A.1.1) family.</text>
</comment>
<keyword evidence="6 9" id="KW-1133">Transmembrane helix</keyword>
<dbReference type="PRINTS" id="PR00171">
    <property type="entry name" value="SUGRTRNSPORT"/>
</dbReference>
<accession>A0A0R1S8F5</accession>
<feature type="transmembrane region" description="Helical" evidence="9">
    <location>
        <begin position="246"/>
        <end position="269"/>
    </location>
</feature>
<reference evidence="11 12" key="1">
    <citation type="journal article" date="2015" name="Genome Announc.">
        <title>Expanding the biotechnology potential of lactobacilli through comparative genomics of 213 strains and associated genera.</title>
        <authorList>
            <person name="Sun Z."/>
            <person name="Harris H.M."/>
            <person name="McCann A."/>
            <person name="Guo C."/>
            <person name="Argimon S."/>
            <person name="Zhang W."/>
            <person name="Yang X."/>
            <person name="Jeffery I.B."/>
            <person name="Cooney J.C."/>
            <person name="Kagawa T.F."/>
            <person name="Liu W."/>
            <person name="Song Y."/>
            <person name="Salvetti E."/>
            <person name="Wrobel A."/>
            <person name="Rasinkangas P."/>
            <person name="Parkhill J."/>
            <person name="Rea M.C."/>
            <person name="O'Sullivan O."/>
            <person name="Ritari J."/>
            <person name="Douillard F.P."/>
            <person name="Paul Ross R."/>
            <person name="Yang R."/>
            <person name="Briner A.E."/>
            <person name="Felis G.E."/>
            <person name="de Vos W.M."/>
            <person name="Barrangou R."/>
            <person name="Klaenhammer T.R."/>
            <person name="Caufield P.W."/>
            <person name="Cui Y."/>
            <person name="Zhang H."/>
            <person name="O'Toole P.W."/>
        </authorList>
    </citation>
    <scope>NUCLEOTIDE SEQUENCE [LARGE SCALE GENOMIC DNA]</scope>
    <source>
        <strain evidence="11 12">DSM 14421</strain>
    </source>
</reference>
<keyword evidence="2 8" id="KW-0813">Transport</keyword>
<evidence type="ECO:0000256" key="9">
    <source>
        <dbReference type="SAM" id="Phobius"/>
    </source>
</evidence>
<dbReference type="InterPro" id="IPR005828">
    <property type="entry name" value="MFS_sugar_transport-like"/>
</dbReference>
<proteinExistence type="inferred from homology"/>
<dbReference type="SUPFAM" id="SSF103473">
    <property type="entry name" value="MFS general substrate transporter"/>
    <property type="match status" value="1"/>
</dbReference>
<dbReference type="EMBL" id="AZEY01000075">
    <property type="protein sequence ID" value="KRL65153.1"/>
    <property type="molecule type" value="Genomic_DNA"/>
</dbReference>
<evidence type="ECO:0000256" key="7">
    <source>
        <dbReference type="ARBA" id="ARBA00023136"/>
    </source>
</evidence>
<evidence type="ECO:0000256" key="1">
    <source>
        <dbReference type="ARBA" id="ARBA00004651"/>
    </source>
</evidence>
<gene>
    <name evidence="11" type="ORF">FC85_GL000514</name>
</gene>
<dbReference type="NCBIfam" id="TIGR00879">
    <property type="entry name" value="SP"/>
    <property type="match status" value="1"/>
</dbReference>
<dbReference type="InterPro" id="IPR020846">
    <property type="entry name" value="MFS_dom"/>
</dbReference>
<keyword evidence="3" id="KW-1003">Cell membrane</keyword>
<organism evidence="11 12">
    <name type="scientific">Lentilactobacillus diolivorans DSM 14421</name>
    <dbReference type="NCBI Taxonomy" id="1423739"/>
    <lineage>
        <taxon>Bacteria</taxon>
        <taxon>Bacillati</taxon>
        <taxon>Bacillota</taxon>
        <taxon>Bacilli</taxon>
        <taxon>Lactobacillales</taxon>
        <taxon>Lactobacillaceae</taxon>
        <taxon>Lentilactobacillus</taxon>
    </lineage>
</organism>
<feature type="transmembrane region" description="Helical" evidence="9">
    <location>
        <begin position="340"/>
        <end position="368"/>
    </location>
</feature>
<dbReference type="Proteomes" id="UP000052013">
    <property type="component" value="Unassembled WGS sequence"/>
</dbReference>
<evidence type="ECO:0000256" key="6">
    <source>
        <dbReference type="ARBA" id="ARBA00022989"/>
    </source>
</evidence>
<dbReference type="FunFam" id="1.20.1250.20:FF:000218">
    <property type="entry name" value="facilitated trehalose transporter Tret1"/>
    <property type="match status" value="1"/>
</dbReference>
<feature type="transmembrane region" description="Helical" evidence="9">
    <location>
        <begin position="316"/>
        <end position="334"/>
    </location>
</feature>
<feature type="transmembrane region" description="Helical" evidence="9">
    <location>
        <begin position="78"/>
        <end position="97"/>
    </location>
</feature>
<dbReference type="AlphaFoldDB" id="A0A0R1S8F5"/>
<feature type="transmembrane region" description="Helical" evidence="9">
    <location>
        <begin position="49"/>
        <end position="66"/>
    </location>
</feature>
<feature type="transmembrane region" description="Helical" evidence="9">
    <location>
        <begin position="136"/>
        <end position="158"/>
    </location>
</feature>
<dbReference type="PATRIC" id="fig|1423739.3.peg.541"/>
<feature type="transmembrane region" description="Helical" evidence="9">
    <location>
        <begin position="412"/>
        <end position="431"/>
    </location>
</feature>
<dbReference type="InterPro" id="IPR003663">
    <property type="entry name" value="Sugar/inositol_transpt"/>
</dbReference>
<dbReference type="Pfam" id="PF00083">
    <property type="entry name" value="Sugar_tr"/>
    <property type="match status" value="1"/>
</dbReference>
<name>A0A0R1S8F5_9LACO</name>
<dbReference type="PROSITE" id="PS50850">
    <property type="entry name" value="MFS"/>
    <property type="match status" value="1"/>
</dbReference>